<sequence>MKKLLVFTLLIGLAYVGMAQEAKPASGPVLTFKEKTFNFGDIYQGDKVTHVFSFENTGTEPLILSNVLVQCGCTATKWPKEPIEPGKTGEIEVQFNSAGKFGMNNKAVTAVSNATNAQERVTFTVNVLPKKDSK</sequence>
<evidence type="ECO:0000256" key="1">
    <source>
        <dbReference type="SAM" id="SignalP"/>
    </source>
</evidence>
<dbReference type="Proteomes" id="UP001168552">
    <property type="component" value="Unassembled WGS sequence"/>
</dbReference>
<reference evidence="2" key="1">
    <citation type="submission" date="2023-06" db="EMBL/GenBank/DDBJ databases">
        <title>Cytophagales bacterium Strain LB-30, isolated from soil.</title>
        <authorList>
            <person name="Liu B."/>
        </authorList>
    </citation>
    <scope>NUCLEOTIDE SEQUENCE</scope>
    <source>
        <strain evidence="2">LB-30</strain>
    </source>
</reference>
<evidence type="ECO:0000313" key="3">
    <source>
        <dbReference type="Proteomes" id="UP001168552"/>
    </source>
</evidence>
<dbReference type="Gene3D" id="2.60.40.10">
    <property type="entry name" value="Immunoglobulins"/>
    <property type="match status" value="1"/>
</dbReference>
<accession>A0ABT8F1P9</accession>
<dbReference type="InterPro" id="IPR013783">
    <property type="entry name" value="Ig-like_fold"/>
</dbReference>
<feature type="chain" id="PRO_5046430875" evidence="1">
    <location>
        <begin position="20"/>
        <end position="134"/>
    </location>
</feature>
<name>A0ABT8F1P9_9BACT</name>
<keyword evidence="3" id="KW-1185">Reference proteome</keyword>
<keyword evidence="1" id="KW-0732">Signal</keyword>
<protein>
    <submittedName>
        <fullName evidence="2">DUF1573 domain-containing protein</fullName>
    </submittedName>
</protein>
<dbReference type="EMBL" id="JAUHJS010000001">
    <property type="protein sequence ID" value="MDN4164223.1"/>
    <property type="molecule type" value="Genomic_DNA"/>
</dbReference>
<dbReference type="InterPro" id="IPR011467">
    <property type="entry name" value="DUF1573"/>
</dbReference>
<dbReference type="PANTHER" id="PTHR37833:SF1">
    <property type="entry name" value="SIGNAL PEPTIDE PROTEIN"/>
    <property type="match status" value="1"/>
</dbReference>
<gene>
    <name evidence="2" type="ORF">QWY31_01855</name>
</gene>
<dbReference type="Pfam" id="PF07610">
    <property type="entry name" value="DUF1573"/>
    <property type="match status" value="1"/>
</dbReference>
<proteinExistence type="predicted"/>
<feature type="signal peptide" evidence="1">
    <location>
        <begin position="1"/>
        <end position="19"/>
    </location>
</feature>
<dbReference type="PANTHER" id="PTHR37833">
    <property type="entry name" value="LIPOPROTEIN-RELATED"/>
    <property type="match status" value="1"/>
</dbReference>
<comment type="caution">
    <text evidence="2">The sequence shown here is derived from an EMBL/GenBank/DDBJ whole genome shotgun (WGS) entry which is preliminary data.</text>
</comment>
<evidence type="ECO:0000313" key="2">
    <source>
        <dbReference type="EMBL" id="MDN4164223.1"/>
    </source>
</evidence>
<dbReference type="RefSeq" id="WP_320002749.1">
    <property type="nucleotide sequence ID" value="NZ_JAUHJS010000001.1"/>
</dbReference>
<organism evidence="2 3">
    <name type="scientific">Shiella aurantiaca</name>
    <dbReference type="NCBI Taxonomy" id="3058365"/>
    <lineage>
        <taxon>Bacteria</taxon>
        <taxon>Pseudomonadati</taxon>
        <taxon>Bacteroidota</taxon>
        <taxon>Cytophagia</taxon>
        <taxon>Cytophagales</taxon>
        <taxon>Shiellaceae</taxon>
        <taxon>Shiella</taxon>
    </lineage>
</organism>